<dbReference type="Gene3D" id="2.60.120.260">
    <property type="entry name" value="Galactose-binding domain-like"/>
    <property type="match status" value="1"/>
</dbReference>
<dbReference type="InterPro" id="IPR008979">
    <property type="entry name" value="Galactose-bd-like_sf"/>
</dbReference>
<dbReference type="InParanoid" id="A0A507AJC7"/>
<dbReference type="PANTHER" id="PTHR43056:SF10">
    <property type="entry name" value="COCE_NOND FAMILY, PUTATIVE (AFU_ORTHOLOGUE AFUA_7G00600)-RELATED"/>
    <property type="match status" value="1"/>
</dbReference>
<gene>
    <name evidence="4" type="ORF">E0L32_002026</name>
    <name evidence="5" type="ORF">E0L32_002107</name>
</gene>
<organism evidence="4 6">
    <name type="scientific">Thyridium curvatum</name>
    <dbReference type="NCBI Taxonomy" id="1093900"/>
    <lineage>
        <taxon>Eukaryota</taxon>
        <taxon>Fungi</taxon>
        <taxon>Dikarya</taxon>
        <taxon>Ascomycota</taxon>
        <taxon>Pezizomycotina</taxon>
        <taxon>Sordariomycetes</taxon>
        <taxon>Sordariomycetidae</taxon>
        <taxon>Thyridiales</taxon>
        <taxon>Thyridiaceae</taxon>
        <taxon>Thyridium</taxon>
    </lineage>
</organism>
<dbReference type="InterPro" id="IPR029058">
    <property type="entry name" value="AB_hydrolase_fold"/>
</dbReference>
<dbReference type="SUPFAM" id="SSF53474">
    <property type="entry name" value="alpha/beta-Hydrolases"/>
    <property type="match status" value="1"/>
</dbReference>
<dbReference type="SUPFAM" id="SSF49785">
    <property type="entry name" value="Galactose-binding domain-like"/>
    <property type="match status" value="1"/>
</dbReference>
<dbReference type="NCBIfam" id="TIGR00976">
    <property type="entry name" value="CocE_NonD"/>
    <property type="match status" value="2"/>
</dbReference>
<feature type="compositionally biased region" description="Polar residues" evidence="2">
    <location>
        <begin position="7"/>
        <end position="18"/>
    </location>
</feature>
<sequence>MSETRLRHTLTSPLSHPSSRGAVPQEYLRRSVDGMIIETHVAVPLRTGYHAFADVYRPENESEAVPVIISWTPYGKHNPAPLWKIYPQSGANREWYSDYTCFEAPDPIYWTQRGYAVVIADVAGTWHGEGVATFSSGLEEAESFYDTIEWIAARPWSNGNVGLSGVSYLAVSQWHVAALNPPSLKCIVPVEGWSDFYREVLRHGGIPDTSFFPYIAERWGAAVSSVEDLMEESLDHPLWDELWESKRAKLEKIQVPALVIASFSDQGLHTRGTLEGYKKIASREKWLIVHRRRKWEFYYRPDIVEKQRQFYDKFLKGRADNEVESWPPVRLEISDRWYEGQWRDEMEWPLRRQIHTPWYLDGRSSAISDATATEASCVEYHSLSGGPTATRAVFDREFSSDTEITGHISATLFMETSEGDDMDVFVAIYKLDSQDRLVGQAFYAQYSDGPVSLGWLRASRRKIDPAQSSPGQPVAAHTHEEKLSPRKVYQLDIELWASSMCYRSGEKLRFVVQGTDIAVCLDETNKPDKGAQDLHSP</sequence>
<feature type="domain" description="Xaa-Pro dipeptidyl-peptidase C-terminal" evidence="3">
    <location>
        <begin position="308"/>
        <end position="536"/>
    </location>
</feature>
<evidence type="ECO:0000259" key="3">
    <source>
        <dbReference type="SMART" id="SM00939"/>
    </source>
</evidence>
<evidence type="ECO:0000313" key="6">
    <source>
        <dbReference type="Proteomes" id="UP000319257"/>
    </source>
</evidence>
<dbReference type="STRING" id="1093900.A0A507AJC7"/>
<dbReference type="GO" id="GO:0008239">
    <property type="term" value="F:dipeptidyl-peptidase activity"/>
    <property type="evidence" value="ECO:0007669"/>
    <property type="project" value="InterPro"/>
</dbReference>
<dbReference type="Gene3D" id="3.40.50.1820">
    <property type="entry name" value="alpha/beta hydrolase"/>
    <property type="match status" value="1"/>
</dbReference>
<feature type="region of interest" description="Disordered" evidence="2">
    <location>
        <begin position="1"/>
        <end position="22"/>
    </location>
</feature>
<dbReference type="SMART" id="SM00939">
    <property type="entry name" value="PepX_C"/>
    <property type="match status" value="1"/>
</dbReference>
<dbReference type="Pfam" id="PF08530">
    <property type="entry name" value="PepX_C"/>
    <property type="match status" value="1"/>
</dbReference>
<protein>
    <recommendedName>
        <fullName evidence="3">Xaa-Pro dipeptidyl-peptidase C-terminal domain-containing protein</fullName>
    </recommendedName>
</protein>
<dbReference type="OrthoDB" id="2578740at2759"/>
<proteinExistence type="predicted"/>
<comment type="caution">
    <text evidence="4">The sequence shown here is derived from an EMBL/GenBank/DDBJ whole genome shotgun (WGS) entry which is preliminary data.</text>
</comment>
<dbReference type="InterPro" id="IPR013736">
    <property type="entry name" value="Xaa-Pro_dipept_C"/>
</dbReference>
<dbReference type="EMBL" id="SKBQ01000008">
    <property type="protein sequence ID" value="TPX07423.1"/>
    <property type="molecule type" value="Genomic_DNA"/>
</dbReference>
<dbReference type="InterPro" id="IPR000383">
    <property type="entry name" value="Xaa-Pro-like_dom"/>
</dbReference>
<dbReference type="Gene3D" id="1.10.3020.20">
    <property type="match status" value="1"/>
</dbReference>
<dbReference type="Proteomes" id="UP000319257">
    <property type="component" value="Unassembled WGS sequence"/>
</dbReference>
<dbReference type="EMBL" id="SKBQ01000008">
    <property type="protein sequence ID" value="TPX07504.1"/>
    <property type="molecule type" value="Genomic_DNA"/>
</dbReference>
<dbReference type="PANTHER" id="PTHR43056">
    <property type="entry name" value="PEPTIDASE S9 PROLYL OLIGOPEPTIDASE"/>
    <property type="match status" value="1"/>
</dbReference>
<dbReference type="InterPro" id="IPR005674">
    <property type="entry name" value="CocE/Ser_esterase"/>
</dbReference>
<dbReference type="GeneID" id="41969473"/>
<accession>A0A507AJC7</accession>
<evidence type="ECO:0000256" key="1">
    <source>
        <dbReference type="ARBA" id="ARBA00022801"/>
    </source>
</evidence>
<dbReference type="Pfam" id="PF02129">
    <property type="entry name" value="Peptidase_S15"/>
    <property type="match status" value="1"/>
</dbReference>
<dbReference type="InterPro" id="IPR050585">
    <property type="entry name" value="Xaa-Pro_dipeptidyl-ppase/CocE"/>
</dbReference>
<evidence type="ECO:0000313" key="5">
    <source>
        <dbReference type="EMBL" id="TPX07504.1"/>
    </source>
</evidence>
<evidence type="ECO:0000256" key="2">
    <source>
        <dbReference type="SAM" id="MobiDB-lite"/>
    </source>
</evidence>
<dbReference type="RefSeq" id="XP_030989134.1">
    <property type="nucleotide sequence ID" value="XM_031136171.1"/>
</dbReference>
<reference evidence="4 6" key="1">
    <citation type="submission" date="2019-06" db="EMBL/GenBank/DDBJ databases">
        <title>Draft genome sequence of the filamentous fungus Phialemoniopsis curvata isolated from diesel fuel.</title>
        <authorList>
            <person name="Varaljay V.A."/>
            <person name="Lyon W.J."/>
            <person name="Crouch A.L."/>
            <person name="Drake C.E."/>
            <person name="Hollomon J.M."/>
            <person name="Nadeau L.J."/>
            <person name="Nunn H.S."/>
            <person name="Stevenson B.S."/>
            <person name="Bojanowski C.L."/>
            <person name="Crookes-Goodson W.J."/>
        </authorList>
    </citation>
    <scope>NUCLEOTIDE SEQUENCE [LARGE SCALE GENOMIC DNA]</scope>
    <source>
        <strain evidence="4 6">D216</strain>
    </source>
</reference>
<name>A0A507AJC7_9PEZI</name>
<keyword evidence="6" id="KW-1185">Reference proteome</keyword>
<dbReference type="AlphaFoldDB" id="A0A507AJC7"/>
<evidence type="ECO:0000313" key="4">
    <source>
        <dbReference type="EMBL" id="TPX07423.1"/>
    </source>
</evidence>
<keyword evidence="1" id="KW-0378">Hydrolase</keyword>